<dbReference type="GeneID" id="96256704"/>
<feature type="compositionally biased region" description="Basic and acidic residues" evidence="1">
    <location>
        <begin position="1"/>
        <end position="12"/>
    </location>
</feature>
<keyword evidence="3" id="KW-1185">Reference proteome</keyword>
<sequence>MTPEMTKTETRPAETAAQRARRPEKLRNIEVWARSAPIRLAGYEDDLAEPHILPGID</sequence>
<evidence type="ECO:0000313" key="3">
    <source>
        <dbReference type="Proteomes" id="UP001595908"/>
    </source>
</evidence>
<dbReference type="Proteomes" id="UP001595908">
    <property type="component" value="Unassembled WGS sequence"/>
</dbReference>
<reference evidence="3" key="1">
    <citation type="journal article" date="2019" name="Int. J. Syst. Evol. Microbiol.">
        <title>The Global Catalogue of Microorganisms (GCM) 10K type strain sequencing project: providing services to taxonomists for standard genome sequencing and annotation.</title>
        <authorList>
            <consortium name="The Broad Institute Genomics Platform"/>
            <consortium name="The Broad Institute Genome Sequencing Center for Infectious Disease"/>
            <person name="Wu L."/>
            <person name="Ma J."/>
        </authorList>
    </citation>
    <scope>NUCLEOTIDE SEQUENCE [LARGE SCALE GENOMIC DNA]</scope>
    <source>
        <strain evidence="3">ICMP 257</strain>
    </source>
</reference>
<organism evidence="2 3">
    <name type="scientific">Streptomyces atroolivaceus</name>
    <dbReference type="NCBI Taxonomy" id="66869"/>
    <lineage>
        <taxon>Bacteria</taxon>
        <taxon>Bacillati</taxon>
        <taxon>Actinomycetota</taxon>
        <taxon>Actinomycetes</taxon>
        <taxon>Kitasatosporales</taxon>
        <taxon>Streptomycetaceae</taxon>
        <taxon>Streptomyces</taxon>
    </lineage>
</organism>
<comment type="caution">
    <text evidence="2">The sequence shown here is derived from an EMBL/GenBank/DDBJ whole genome shotgun (WGS) entry which is preliminary data.</text>
</comment>
<evidence type="ECO:0000313" key="2">
    <source>
        <dbReference type="EMBL" id="MFC4979655.1"/>
    </source>
</evidence>
<feature type="region of interest" description="Disordered" evidence="1">
    <location>
        <begin position="1"/>
        <end position="23"/>
    </location>
</feature>
<name>A0ABV9V8Y1_STRAZ</name>
<accession>A0ABV9V8Y1</accession>
<gene>
    <name evidence="2" type="ORF">ACFPL4_14995</name>
</gene>
<protein>
    <submittedName>
        <fullName evidence="2">Uncharacterized protein</fullName>
    </submittedName>
</protein>
<dbReference type="RefSeq" id="WP_167748669.1">
    <property type="nucleotide sequence ID" value="NZ_CAKMXI010000010.1"/>
</dbReference>
<evidence type="ECO:0000256" key="1">
    <source>
        <dbReference type="SAM" id="MobiDB-lite"/>
    </source>
</evidence>
<dbReference type="EMBL" id="JBHSJE010000003">
    <property type="protein sequence ID" value="MFC4979655.1"/>
    <property type="molecule type" value="Genomic_DNA"/>
</dbReference>
<proteinExistence type="predicted"/>